<name>A0A6C0H0C2_9ZZZZ</name>
<evidence type="ECO:0000313" key="1">
    <source>
        <dbReference type="EMBL" id="QHT73994.1"/>
    </source>
</evidence>
<reference evidence="1" key="1">
    <citation type="journal article" date="2020" name="Nature">
        <title>Giant virus diversity and host interactions through global metagenomics.</title>
        <authorList>
            <person name="Schulz F."/>
            <person name="Roux S."/>
            <person name="Paez-Espino D."/>
            <person name="Jungbluth S."/>
            <person name="Walsh D.A."/>
            <person name="Denef V.J."/>
            <person name="McMahon K.D."/>
            <person name="Konstantinidis K.T."/>
            <person name="Eloe-Fadrosh E.A."/>
            <person name="Kyrpides N.C."/>
            <person name="Woyke T."/>
        </authorList>
    </citation>
    <scope>NUCLEOTIDE SEQUENCE</scope>
    <source>
        <strain evidence="1">GVMAG-M-3300023179-4</strain>
    </source>
</reference>
<dbReference type="EMBL" id="MN739835">
    <property type="protein sequence ID" value="QHT73994.1"/>
    <property type="molecule type" value="Genomic_DNA"/>
</dbReference>
<protein>
    <submittedName>
        <fullName evidence="1">Uncharacterized protein</fullName>
    </submittedName>
</protein>
<accession>A0A6C0H0C2</accession>
<sequence>MFEFFTNKKKTIKEQDDMKNLDKAIFEILMKDNKSKKEKKDKIKKVKITTEIV</sequence>
<organism evidence="1">
    <name type="scientific">viral metagenome</name>
    <dbReference type="NCBI Taxonomy" id="1070528"/>
    <lineage>
        <taxon>unclassified sequences</taxon>
        <taxon>metagenomes</taxon>
        <taxon>organismal metagenomes</taxon>
    </lineage>
</organism>
<dbReference type="AlphaFoldDB" id="A0A6C0H0C2"/>
<proteinExistence type="predicted"/>